<dbReference type="PANTHER" id="PTHR46663:SF3">
    <property type="entry name" value="SLL0267 PROTEIN"/>
    <property type="match status" value="1"/>
</dbReference>
<dbReference type="InterPro" id="IPR001610">
    <property type="entry name" value="PAC"/>
</dbReference>
<dbReference type="SUPFAM" id="SSF55073">
    <property type="entry name" value="Nucleotide cyclase"/>
    <property type="match status" value="1"/>
</dbReference>
<evidence type="ECO:0000313" key="6">
    <source>
        <dbReference type="Proteomes" id="UP000253647"/>
    </source>
</evidence>
<evidence type="ECO:0000256" key="1">
    <source>
        <dbReference type="ARBA" id="ARBA00001946"/>
    </source>
</evidence>
<dbReference type="SMART" id="SM00267">
    <property type="entry name" value="GGDEF"/>
    <property type="match status" value="1"/>
</dbReference>
<dbReference type="CDD" id="cd00130">
    <property type="entry name" value="PAS"/>
    <property type="match status" value="1"/>
</dbReference>
<dbReference type="PROSITE" id="PS50887">
    <property type="entry name" value="GGDEF"/>
    <property type="match status" value="1"/>
</dbReference>
<dbReference type="NCBIfam" id="TIGR00229">
    <property type="entry name" value="sensory_box"/>
    <property type="match status" value="1"/>
</dbReference>
<evidence type="ECO:0000256" key="2">
    <source>
        <dbReference type="SAM" id="Phobius"/>
    </source>
</evidence>
<dbReference type="InterPro" id="IPR043128">
    <property type="entry name" value="Rev_trsase/Diguanyl_cyclase"/>
</dbReference>
<keyword evidence="2" id="KW-0472">Membrane</keyword>
<keyword evidence="2" id="KW-0812">Transmembrane</keyword>
<dbReference type="Gene3D" id="3.30.450.20">
    <property type="entry name" value="PAS domain"/>
    <property type="match status" value="1"/>
</dbReference>
<accession>A0A368X9N2</accession>
<dbReference type="FunFam" id="3.30.70.270:FF:000001">
    <property type="entry name" value="Diguanylate cyclase domain protein"/>
    <property type="match status" value="1"/>
</dbReference>
<dbReference type="AlphaFoldDB" id="A0A368X9N2"/>
<dbReference type="Pfam" id="PF13426">
    <property type="entry name" value="PAS_9"/>
    <property type="match status" value="1"/>
</dbReference>
<dbReference type="Pfam" id="PF00990">
    <property type="entry name" value="GGDEF"/>
    <property type="match status" value="1"/>
</dbReference>
<name>A0A368X9N2_MARNT</name>
<dbReference type="Gene3D" id="3.30.70.270">
    <property type="match status" value="1"/>
</dbReference>
<dbReference type="SMART" id="SM00086">
    <property type="entry name" value="PAC"/>
    <property type="match status" value="1"/>
</dbReference>
<dbReference type="InterPro" id="IPR052163">
    <property type="entry name" value="DGC-Regulatory_Protein"/>
</dbReference>
<dbReference type="InterPro" id="IPR029787">
    <property type="entry name" value="Nucleotide_cyclase"/>
</dbReference>
<dbReference type="SMART" id="SM00091">
    <property type="entry name" value="PAS"/>
    <property type="match status" value="1"/>
</dbReference>
<feature type="transmembrane region" description="Helical" evidence="2">
    <location>
        <begin position="12"/>
        <end position="32"/>
    </location>
</feature>
<feature type="domain" description="GGDEF" evidence="4">
    <location>
        <begin position="486"/>
        <end position="617"/>
    </location>
</feature>
<dbReference type="PANTHER" id="PTHR46663">
    <property type="entry name" value="DIGUANYLATE CYCLASE DGCT-RELATED"/>
    <property type="match status" value="1"/>
</dbReference>
<dbReference type="CDD" id="cd01949">
    <property type="entry name" value="GGDEF"/>
    <property type="match status" value="1"/>
</dbReference>
<organism evidence="5 6">
    <name type="scientific">Marinobacter nauticus</name>
    <name type="common">Marinobacter hydrocarbonoclasticus</name>
    <name type="synonym">Marinobacter aquaeolei</name>
    <dbReference type="NCBI Taxonomy" id="2743"/>
    <lineage>
        <taxon>Bacteria</taxon>
        <taxon>Pseudomonadati</taxon>
        <taxon>Pseudomonadota</taxon>
        <taxon>Gammaproteobacteria</taxon>
        <taxon>Pseudomonadales</taxon>
        <taxon>Marinobacteraceae</taxon>
        <taxon>Marinobacter</taxon>
    </lineage>
</organism>
<dbReference type="InterPro" id="IPR000700">
    <property type="entry name" value="PAS-assoc_C"/>
</dbReference>
<dbReference type="PROSITE" id="PS50113">
    <property type="entry name" value="PAC"/>
    <property type="match status" value="1"/>
</dbReference>
<comment type="caution">
    <text evidence="5">The sequence shown here is derived from an EMBL/GenBank/DDBJ whole genome shotgun (WGS) entry which is preliminary data.</text>
</comment>
<dbReference type="InterPro" id="IPR000160">
    <property type="entry name" value="GGDEF_dom"/>
</dbReference>
<proteinExistence type="predicted"/>
<gene>
    <name evidence="5" type="ORF">DET61_11450</name>
</gene>
<dbReference type="SUPFAM" id="SSF55785">
    <property type="entry name" value="PYP-like sensor domain (PAS domain)"/>
    <property type="match status" value="1"/>
</dbReference>
<dbReference type="GO" id="GO:0003824">
    <property type="term" value="F:catalytic activity"/>
    <property type="evidence" value="ECO:0007669"/>
    <property type="project" value="UniProtKB-ARBA"/>
</dbReference>
<keyword evidence="2" id="KW-1133">Transmembrane helix</keyword>
<reference evidence="5 6" key="1">
    <citation type="submission" date="2018-07" db="EMBL/GenBank/DDBJ databases">
        <title>Freshwater and sediment microbial communities from various areas in North America, analyzing microbe dynamics in response to fracking.</title>
        <authorList>
            <person name="Lamendella R."/>
        </authorList>
    </citation>
    <scope>NUCLEOTIDE SEQUENCE [LARGE SCALE GENOMIC DNA]</scope>
    <source>
        <strain evidence="5 6">105B</strain>
    </source>
</reference>
<dbReference type="InterPro" id="IPR035965">
    <property type="entry name" value="PAS-like_dom_sf"/>
</dbReference>
<protein>
    <submittedName>
        <fullName evidence="5">PAS domain S-box-containing protein/diguanylate cyclase (GGDEF)-like protein</fullName>
    </submittedName>
</protein>
<evidence type="ECO:0000259" key="3">
    <source>
        <dbReference type="PROSITE" id="PS50113"/>
    </source>
</evidence>
<dbReference type="EMBL" id="QPJI01000014">
    <property type="protein sequence ID" value="RCW64650.1"/>
    <property type="molecule type" value="Genomic_DNA"/>
</dbReference>
<dbReference type="InterPro" id="IPR000014">
    <property type="entry name" value="PAS"/>
</dbReference>
<dbReference type="NCBIfam" id="TIGR00254">
    <property type="entry name" value="GGDEF"/>
    <property type="match status" value="1"/>
</dbReference>
<evidence type="ECO:0000313" key="5">
    <source>
        <dbReference type="EMBL" id="RCW64650.1"/>
    </source>
</evidence>
<sequence>MTPMDIFEQKRRIITTAIVAVVLTGISIAVVVSTPLINQIHTQAADAASQVADAKAENVRAVFDQHQDLARQTASRSELARVMGEFKSGNLALAVLRTFSRPRLEDAAKSIDNLAAIIRFDASGDEVVRVGPLDDQLPADLPMPSGLDIQSYPVGTNNEARPLLHVIAAIREDEQIVGYDLLLFELSPLIPIFRVDADSSLCLLDVERTRRLIWTEGSHQFQLTTPNGCLAEQEGIDYKPDLDFFRASLPDGTRVLAFIRLVEGYGWEIHMNVRTSSVFGKVIEDIVISVVLILMLSALAGTMVWRSLMPVVHALVNQASQIARSTDELRLAQQVFNHTHEAIVICDTGLQVIRANPAFNEITGATPKTLRNTNLMAFIDSDRCKKIDREEIHRHLVAENAWQSEVWLTGPDNTPFPNLLTVSPVRNARGQIQQLILTFSDITARVQAEKQMFRLAHFDKLTGLPNRTALETHLEQAIEQARRQHHHFALMFLDLDKFKPVNDTMGHQAGDELLRNVARRLKHSIRANDVVGRRGGDEFVIITGPLTNDADAQPIARKMIQVLNEPFHIQGQTVQIGASVGIALYPDNGQSAEQLLATADKAMYSVKTSGRNNLAFA</sequence>
<comment type="cofactor">
    <cofactor evidence="1">
        <name>Mg(2+)</name>
        <dbReference type="ChEBI" id="CHEBI:18420"/>
    </cofactor>
</comment>
<evidence type="ECO:0000259" key="4">
    <source>
        <dbReference type="PROSITE" id="PS50887"/>
    </source>
</evidence>
<feature type="domain" description="PAC" evidence="3">
    <location>
        <begin position="402"/>
        <end position="454"/>
    </location>
</feature>
<dbReference type="Proteomes" id="UP000253647">
    <property type="component" value="Unassembled WGS sequence"/>
</dbReference>